<evidence type="ECO:0000313" key="11">
    <source>
        <dbReference type="Proteomes" id="UP000029050"/>
    </source>
</evidence>
<evidence type="ECO:0000256" key="6">
    <source>
        <dbReference type="NCBIfam" id="TIGR00112"/>
    </source>
</evidence>
<dbReference type="Pfam" id="PF03807">
    <property type="entry name" value="F420_oxidored"/>
    <property type="match status" value="1"/>
</dbReference>
<dbReference type="AlphaFoldDB" id="A0A087CEE0"/>
<dbReference type="Gene3D" id="3.40.50.720">
    <property type="entry name" value="NAD(P)-binding Rossmann-like Domain"/>
    <property type="match status" value="1"/>
</dbReference>
<dbReference type="Proteomes" id="UP000029050">
    <property type="component" value="Unassembled WGS sequence"/>
</dbReference>
<evidence type="ECO:0000256" key="4">
    <source>
        <dbReference type="ARBA" id="ARBA00058118"/>
    </source>
</evidence>
<dbReference type="InterPro" id="IPR000304">
    <property type="entry name" value="Pyrroline-COOH_reductase"/>
</dbReference>
<dbReference type="UniPathway" id="UPA00098">
    <property type="reaction ID" value="UER00361"/>
</dbReference>
<dbReference type="PANTHER" id="PTHR11645">
    <property type="entry name" value="PYRROLINE-5-CARBOXYLATE REDUCTASE"/>
    <property type="match status" value="1"/>
</dbReference>
<comment type="pathway">
    <text evidence="5">Amino-acid biosynthesis; L-proline biosynthesis; L-proline from L-glutamate 5-semialdehyde: step 1/1.</text>
</comment>
<evidence type="ECO:0000256" key="5">
    <source>
        <dbReference type="HAMAP-Rule" id="MF_01925"/>
    </source>
</evidence>
<dbReference type="PANTHER" id="PTHR11645:SF0">
    <property type="entry name" value="PYRROLINE-5-CARBOXYLATE REDUCTASE 3"/>
    <property type="match status" value="1"/>
</dbReference>
<name>A0A087CEE0_9BIFI</name>
<dbReference type="SUPFAM" id="SSF51735">
    <property type="entry name" value="NAD(P)-binding Rossmann-fold domains"/>
    <property type="match status" value="1"/>
</dbReference>
<evidence type="ECO:0000259" key="9">
    <source>
        <dbReference type="Pfam" id="PF14748"/>
    </source>
</evidence>
<dbReference type="GO" id="GO:0055129">
    <property type="term" value="P:L-proline biosynthetic process"/>
    <property type="evidence" value="ECO:0007669"/>
    <property type="project" value="UniProtKB-UniRule"/>
</dbReference>
<dbReference type="FunFam" id="1.10.3730.10:FF:000001">
    <property type="entry name" value="Pyrroline-5-carboxylate reductase"/>
    <property type="match status" value="1"/>
</dbReference>
<comment type="catalytic activity">
    <reaction evidence="5">
        <text>L-proline + NAD(+) = (S)-1-pyrroline-5-carboxylate + NADH + 2 H(+)</text>
        <dbReference type="Rhea" id="RHEA:14105"/>
        <dbReference type="ChEBI" id="CHEBI:15378"/>
        <dbReference type="ChEBI" id="CHEBI:17388"/>
        <dbReference type="ChEBI" id="CHEBI:57540"/>
        <dbReference type="ChEBI" id="CHEBI:57945"/>
        <dbReference type="ChEBI" id="CHEBI:60039"/>
        <dbReference type="EC" id="1.5.1.2"/>
    </reaction>
</comment>
<dbReference type="STRING" id="218140.BPSY_2052"/>
<feature type="domain" description="Pyrroline-5-carboxylate reductase dimerisation" evidence="9">
    <location>
        <begin position="168"/>
        <end position="272"/>
    </location>
</feature>
<dbReference type="Pfam" id="PF14748">
    <property type="entry name" value="P5CR_dimer"/>
    <property type="match status" value="1"/>
</dbReference>
<keyword evidence="5" id="KW-0028">Amino-acid biosynthesis</keyword>
<evidence type="ECO:0000256" key="2">
    <source>
        <dbReference type="ARBA" id="ARBA00022857"/>
    </source>
</evidence>
<dbReference type="InterPro" id="IPR028939">
    <property type="entry name" value="P5C_Rdtase_cat_N"/>
</dbReference>
<comment type="caution">
    <text evidence="10">The sequence shown here is derived from an EMBL/GenBank/DDBJ whole genome shotgun (WGS) entry which is preliminary data.</text>
</comment>
<feature type="binding site" evidence="7">
    <location>
        <begin position="77"/>
        <end position="80"/>
    </location>
    <ligand>
        <name>NADP(+)</name>
        <dbReference type="ChEBI" id="CHEBI:58349"/>
    </ligand>
</feature>
<dbReference type="GO" id="GO:0005737">
    <property type="term" value="C:cytoplasm"/>
    <property type="evidence" value="ECO:0007669"/>
    <property type="project" value="UniProtKB-SubCell"/>
</dbReference>
<comment type="function">
    <text evidence="4 5">Catalyzes the reduction of 1-pyrroline-5-carboxylate (PCA) to L-proline.</text>
</comment>
<keyword evidence="2 5" id="KW-0521">NADP</keyword>
<protein>
    <recommendedName>
        <fullName evidence="5 6">Pyrroline-5-carboxylate reductase</fullName>
        <shortName evidence="5">P5C reductase</shortName>
        <shortName evidence="5">P5CR</shortName>
        <ecNumber evidence="5 6">1.5.1.2</ecNumber>
    </recommendedName>
    <alternativeName>
        <fullName evidence="5">PCA reductase</fullName>
    </alternativeName>
</protein>
<keyword evidence="5" id="KW-0963">Cytoplasm</keyword>
<dbReference type="InterPro" id="IPR008927">
    <property type="entry name" value="6-PGluconate_DH-like_C_sf"/>
</dbReference>
<dbReference type="HAMAP" id="MF_01925">
    <property type="entry name" value="P5C_reductase"/>
    <property type="match status" value="1"/>
</dbReference>
<dbReference type="InterPro" id="IPR029036">
    <property type="entry name" value="P5CR_dimer"/>
</dbReference>
<comment type="similarity">
    <text evidence="1 5">Belongs to the pyrroline-5-carboxylate reductase family.</text>
</comment>
<keyword evidence="3 5" id="KW-0560">Oxidoreductase</keyword>
<dbReference type="NCBIfam" id="TIGR00112">
    <property type="entry name" value="proC"/>
    <property type="match status" value="1"/>
</dbReference>
<accession>A0A087CEE0</accession>
<dbReference type="InterPro" id="IPR036291">
    <property type="entry name" value="NAD(P)-bd_dom_sf"/>
</dbReference>
<evidence type="ECO:0000256" key="1">
    <source>
        <dbReference type="ARBA" id="ARBA00005525"/>
    </source>
</evidence>
<reference evidence="10 11" key="1">
    <citation type="submission" date="2014-03" db="EMBL/GenBank/DDBJ databases">
        <title>Genomics of Bifidobacteria.</title>
        <authorList>
            <person name="Ventura M."/>
            <person name="Milani C."/>
            <person name="Lugli G.A."/>
        </authorList>
    </citation>
    <scope>NUCLEOTIDE SEQUENCE [LARGE SCALE GENOMIC DNA]</scope>
    <source>
        <strain evidence="10 11">LMG 21775</strain>
    </source>
</reference>
<dbReference type="eggNOG" id="COG0345">
    <property type="taxonomic scope" value="Bacteria"/>
</dbReference>
<evidence type="ECO:0000256" key="3">
    <source>
        <dbReference type="ARBA" id="ARBA00023002"/>
    </source>
</evidence>
<dbReference type="EMBL" id="JGZI01000010">
    <property type="protein sequence ID" value="KFI81640.1"/>
    <property type="molecule type" value="Genomic_DNA"/>
</dbReference>
<proteinExistence type="inferred from homology"/>
<gene>
    <name evidence="5" type="primary">proC</name>
    <name evidence="10" type="ORF">BPSY_2052</name>
</gene>
<dbReference type="Gene3D" id="1.10.3730.10">
    <property type="entry name" value="ProC C-terminal domain-like"/>
    <property type="match status" value="1"/>
</dbReference>
<sequence>MGARMGNQTSYRLGIVGFGNMGGAILSGALSGGILSPDSVQVYDVDAKARERAQALGANVMDDDAGVCEQSDIILIAVKPQQLSLALEQCGSGIAGKAVLSIVAGVGSTRIRERVQGDIRLLRLLPNTPALVGAGAFALCSDNDFHDGELRWASRLFASLGTVELLPEYQLDAVCGLSGGGPAYAAMFIEALADGGVRQGLARPVALRLAAQTCFGTAKLILERGMHPADLKDMVTSPAGTTIEGCAVLEDKAFRSAVIDAVSAAAERSAQL</sequence>
<dbReference type="EC" id="1.5.1.2" evidence="5 6"/>
<dbReference type="SUPFAM" id="SSF48179">
    <property type="entry name" value="6-phosphogluconate dehydrogenase C-terminal domain-like"/>
    <property type="match status" value="1"/>
</dbReference>
<dbReference type="GO" id="GO:0004735">
    <property type="term" value="F:pyrroline-5-carboxylate reductase activity"/>
    <property type="evidence" value="ECO:0007669"/>
    <property type="project" value="UniProtKB-UniRule"/>
</dbReference>
<evidence type="ECO:0000313" key="10">
    <source>
        <dbReference type="EMBL" id="KFI81640.1"/>
    </source>
</evidence>
<comment type="catalytic activity">
    <reaction evidence="5">
        <text>L-proline + NADP(+) = (S)-1-pyrroline-5-carboxylate + NADPH + 2 H(+)</text>
        <dbReference type="Rhea" id="RHEA:14109"/>
        <dbReference type="ChEBI" id="CHEBI:15378"/>
        <dbReference type="ChEBI" id="CHEBI:17388"/>
        <dbReference type="ChEBI" id="CHEBI:57783"/>
        <dbReference type="ChEBI" id="CHEBI:58349"/>
        <dbReference type="ChEBI" id="CHEBI:60039"/>
        <dbReference type="EC" id="1.5.1.2"/>
    </reaction>
</comment>
<organism evidence="10 11">
    <name type="scientific">Bifidobacterium psychraerophilum</name>
    <dbReference type="NCBI Taxonomy" id="218140"/>
    <lineage>
        <taxon>Bacteria</taxon>
        <taxon>Bacillati</taxon>
        <taxon>Actinomycetota</taxon>
        <taxon>Actinomycetes</taxon>
        <taxon>Bifidobacteriales</taxon>
        <taxon>Bifidobacteriaceae</taxon>
        <taxon>Bifidobacterium</taxon>
    </lineage>
</organism>
<evidence type="ECO:0000259" key="8">
    <source>
        <dbReference type="Pfam" id="PF03807"/>
    </source>
</evidence>
<keyword evidence="11" id="KW-1185">Reference proteome</keyword>
<feature type="domain" description="Pyrroline-5-carboxylate reductase catalytic N-terminal" evidence="8">
    <location>
        <begin position="12"/>
        <end position="105"/>
    </location>
</feature>
<comment type="subcellular location">
    <subcellularLocation>
        <location evidence="5">Cytoplasm</location>
    </subcellularLocation>
</comment>
<keyword evidence="5" id="KW-0641">Proline biosynthesis</keyword>
<dbReference type="PIRSF" id="PIRSF000193">
    <property type="entry name" value="Pyrrol-5-carb_rd"/>
    <property type="match status" value="1"/>
</dbReference>
<evidence type="ECO:0000256" key="7">
    <source>
        <dbReference type="PIRSR" id="PIRSR000193-1"/>
    </source>
</evidence>